<dbReference type="PANTHER" id="PTHR10183:SF379">
    <property type="entry name" value="CALPAIN-5"/>
    <property type="match status" value="1"/>
</dbReference>
<dbReference type="PRINTS" id="PR00704">
    <property type="entry name" value="CALPAIN"/>
</dbReference>
<dbReference type="CDD" id="cd04046">
    <property type="entry name" value="C2_Calpain"/>
    <property type="match status" value="1"/>
</dbReference>
<evidence type="ECO:0000259" key="6">
    <source>
        <dbReference type="PROSITE" id="PS50004"/>
    </source>
</evidence>
<keyword evidence="8" id="KW-1185">Reference proteome</keyword>
<gene>
    <name evidence="9" type="primary">LOC101845430</name>
</gene>
<dbReference type="Gene3D" id="2.60.40.150">
    <property type="entry name" value="C2 domain"/>
    <property type="match status" value="1"/>
</dbReference>
<sequence length="400" mass="45488">MEASTDMGLVKGHAYGITSVKNVHLEGSGLFGIFNREKLPMIRLRNPWGQGEWKGAFSDGSEEWNKISKADREKVGLTFEEDGEFWMTFEDYCKYFVQTCICRVVNTSYLSLSKTWHEGLSHGQWVKPDRAGGCPNNKDTFLLNPQYSFDITEDEDECMIQLMQKSLRAKEGCENVTMGFTILRVELNREQRLHDMFLQEKVASTVYRNSRSVFLRHGPMRKGRYVVVPSTFDAGIEASFLLRVYTSTFNNFKELKQDQPVKAWYNCFGGQPQMVTHVKVVRATGLEKLDRAGGADPYCIISCEGEKVTTRVCKNSTNPEWDESAVFFRSKPLKSPLKVQIWNSNVLRDDYMGKHVFIATDECKGKAVEVGLVGRKNESNTNKPGQLVVVITQTRDLTSV</sequence>
<evidence type="ECO:0000256" key="1">
    <source>
        <dbReference type="ARBA" id="ARBA00007623"/>
    </source>
</evidence>
<proteinExistence type="inferred from homology"/>
<comment type="caution">
    <text evidence="5">Lacks conserved residue(s) required for the propagation of feature annotation.</text>
</comment>
<organism evidence="8 9">
    <name type="scientific">Aplysia californica</name>
    <name type="common">California sea hare</name>
    <dbReference type="NCBI Taxonomy" id="6500"/>
    <lineage>
        <taxon>Eukaryota</taxon>
        <taxon>Metazoa</taxon>
        <taxon>Spiralia</taxon>
        <taxon>Lophotrochozoa</taxon>
        <taxon>Mollusca</taxon>
        <taxon>Gastropoda</taxon>
        <taxon>Heterobranchia</taxon>
        <taxon>Euthyneura</taxon>
        <taxon>Tectipleura</taxon>
        <taxon>Aplysiida</taxon>
        <taxon>Aplysioidea</taxon>
        <taxon>Aplysiidae</taxon>
        <taxon>Aplysia</taxon>
    </lineage>
</organism>
<evidence type="ECO:0000313" key="9">
    <source>
        <dbReference type="RefSeq" id="XP_035828504.1"/>
    </source>
</evidence>
<dbReference type="InterPro" id="IPR022684">
    <property type="entry name" value="Calpain_cysteine_protease"/>
</dbReference>
<accession>A0ABM1W1G1</accession>
<feature type="domain" description="Calpain catalytic" evidence="7">
    <location>
        <begin position="1"/>
        <end position="105"/>
    </location>
</feature>
<reference evidence="9" key="1">
    <citation type="submission" date="2025-08" db="UniProtKB">
        <authorList>
            <consortium name="RefSeq"/>
        </authorList>
    </citation>
    <scope>IDENTIFICATION</scope>
</reference>
<dbReference type="InterPro" id="IPR001300">
    <property type="entry name" value="Peptidase_C2_calpain_cat"/>
</dbReference>
<dbReference type="SMART" id="SM00239">
    <property type="entry name" value="C2"/>
    <property type="match status" value="1"/>
</dbReference>
<dbReference type="PANTHER" id="PTHR10183">
    <property type="entry name" value="CALPAIN"/>
    <property type="match status" value="1"/>
</dbReference>
<dbReference type="InterPro" id="IPR033884">
    <property type="entry name" value="C2_Calpain"/>
</dbReference>
<dbReference type="InterPro" id="IPR022682">
    <property type="entry name" value="Calpain_domain_III"/>
</dbReference>
<evidence type="ECO:0000259" key="7">
    <source>
        <dbReference type="PROSITE" id="PS50203"/>
    </source>
</evidence>
<dbReference type="Pfam" id="PF00648">
    <property type="entry name" value="Peptidase_C2"/>
    <property type="match status" value="1"/>
</dbReference>
<evidence type="ECO:0000256" key="3">
    <source>
        <dbReference type="ARBA" id="ARBA00022801"/>
    </source>
</evidence>
<name>A0ABM1W1G1_APLCA</name>
<dbReference type="CDD" id="cd00214">
    <property type="entry name" value="Calpain_III"/>
    <property type="match status" value="1"/>
</dbReference>
<keyword evidence="2" id="KW-0645">Protease</keyword>
<comment type="similarity">
    <text evidence="1">Belongs to the peptidase C2 family.</text>
</comment>
<dbReference type="InterPro" id="IPR033883">
    <property type="entry name" value="C2_III"/>
</dbReference>
<dbReference type="PROSITE" id="PS50004">
    <property type="entry name" value="C2"/>
    <property type="match status" value="1"/>
</dbReference>
<dbReference type="PROSITE" id="PS50203">
    <property type="entry name" value="CALPAIN_CAT"/>
    <property type="match status" value="1"/>
</dbReference>
<keyword evidence="3" id="KW-0378">Hydrolase</keyword>
<evidence type="ECO:0000313" key="8">
    <source>
        <dbReference type="Proteomes" id="UP000694888"/>
    </source>
</evidence>
<evidence type="ECO:0000256" key="2">
    <source>
        <dbReference type="ARBA" id="ARBA00022670"/>
    </source>
</evidence>
<dbReference type="GeneID" id="101845430"/>
<dbReference type="InterPro" id="IPR035892">
    <property type="entry name" value="C2_domain_sf"/>
</dbReference>
<dbReference type="InterPro" id="IPR038765">
    <property type="entry name" value="Papain-like_cys_pep_sf"/>
</dbReference>
<protein>
    <submittedName>
        <fullName evidence="9">Calpain-5</fullName>
    </submittedName>
</protein>
<dbReference type="SUPFAM" id="SSF49758">
    <property type="entry name" value="Calpain large subunit, middle domain (domain III)"/>
    <property type="match status" value="1"/>
</dbReference>
<dbReference type="Gene3D" id="3.90.70.10">
    <property type="entry name" value="Cysteine proteinases"/>
    <property type="match status" value="1"/>
</dbReference>
<feature type="domain" description="C2" evidence="6">
    <location>
        <begin position="255"/>
        <end position="372"/>
    </location>
</feature>
<dbReference type="Proteomes" id="UP000694888">
    <property type="component" value="Unplaced"/>
</dbReference>
<dbReference type="InterPro" id="IPR022683">
    <property type="entry name" value="Calpain_III"/>
</dbReference>
<dbReference type="Pfam" id="PF00168">
    <property type="entry name" value="C2"/>
    <property type="match status" value="1"/>
</dbReference>
<dbReference type="SMART" id="SM00720">
    <property type="entry name" value="calpain_III"/>
    <property type="match status" value="1"/>
</dbReference>
<dbReference type="SUPFAM" id="SSF54001">
    <property type="entry name" value="Cysteine proteinases"/>
    <property type="match status" value="1"/>
</dbReference>
<dbReference type="Gene3D" id="2.60.120.380">
    <property type="match status" value="1"/>
</dbReference>
<dbReference type="SUPFAM" id="SSF49562">
    <property type="entry name" value="C2 domain (Calcium/lipid-binding domain, CaLB)"/>
    <property type="match status" value="1"/>
</dbReference>
<dbReference type="RefSeq" id="XP_035828504.1">
    <property type="nucleotide sequence ID" value="XM_035972611.1"/>
</dbReference>
<dbReference type="InterPro" id="IPR000008">
    <property type="entry name" value="C2_dom"/>
</dbReference>
<evidence type="ECO:0000256" key="5">
    <source>
        <dbReference type="PROSITE-ProRule" id="PRU00239"/>
    </source>
</evidence>
<dbReference type="InterPro" id="IPR036213">
    <property type="entry name" value="Calpain_III_sf"/>
</dbReference>
<dbReference type="Pfam" id="PF01067">
    <property type="entry name" value="Calpain_III"/>
    <property type="match status" value="1"/>
</dbReference>
<evidence type="ECO:0000256" key="4">
    <source>
        <dbReference type="ARBA" id="ARBA00022807"/>
    </source>
</evidence>
<keyword evidence="4" id="KW-0788">Thiol protease</keyword>